<dbReference type="Gene3D" id="1.10.287.950">
    <property type="entry name" value="Methyl-accepting chemotaxis protein"/>
    <property type="match status" value="1"/>
</dbReference>
<dbReference type="SUPFAM" id="SSF58104">
    <property type="entry name" value="Methyl-accepting chemotaxis protein (MCP) signaling domain"/>
    <property type="match status" value="1"/>
</dbReference>
<accession>A0A239A8C0</accession>
<keyword evidence="6" id="KW-0472">Membrane</keyword>
<evidence type="ECO:0000259" key="8">
    <source>
        <dbReference type="PROSITE" id="PS50885"/>
    </source>
</evidence>
<keyword evidence="6" id="KW-1133">Transmembrane helix</keyword>
<name>A0A239A8C0_9BACT</name>
<feature type="domain" description="HAMP" evidence="8">
    <location>
        <begin position="250"/>
        <end position="302"/>
    </location>
</feature>
<evidence type="ECO:0000256" key="3">
    <source>
        <dbReference type="PROSITE-ProRule" id="PRU00284"/>
    </source>
</evidence>
<dbReference type="PROSITE" id="PS50111">
    <property type="entry name" value="CHEMOTAXIS_TRANSDUC_2"/>
    <property type="match status" value="1"/>
</dbReference>
<evidence type="ECO:0000256" key="4">
    <source>
        <dbReference type="SAM" id="Coils"/>
    </source>
</evidence>
<feature type="region of interest" description="Disordered" evidence="5">
    <location>
        <begin position="358"/>
        <end position="379"/>
    </location>
</feature>
<protein>
    <submittedName>
        <fullName evidence="9">Methyl-accepting chemotaxis protein</fullName>
    </submittedName>
</protein>
<sequence>MRNIPVWGKVALGLAVSALITLVVAAVGSLGITHTGDALSETVSRHMPAQAHLAALRTALTAIQRAERTLLIPETMENPALLEQQRTGLAKSWADAGQAMAAFEALPSASALAAPAAADNATAPADAPATATPVQQAGDTAAGPASGSGDPLWTAFKEAWEEWGGRHHKVLELLENDMRFGAMALSMREARASLERVEAALNALELREREQAQAFAAKALPQAQHERLALMGAALLAVLSSLGFGAYVTSDINRPLKKTLAFAQRVAQGDLSAELAVNRRDELGKMAFALRAMVAELQKEIALADERGQEAASEAERARLAVEEAREAGLRAELSRREGMRQAAGSVSEAVDRLAASSQQLSAQVEQSSHGAGEQSRLADESAASVERLLAGVAEAGAGASRAADTAETARDMAGQGAKAVGQVARVVAAVQDRAEALRHSMDALRAKSEDIGRIITVIDDIADQTNLLALNAAIEAARAGDAGRGFAVVADEVRKLAEKTQAATRQVGEAVRGIQGETRASLEQVDQAGSAVAEATSQADASARTLEDIVALSERTSREIRAMAEASGQQEQAGREVGEGVGHMRAISSQTSRAMEESARAVAELARLARGLGEVVERIRADADDAGPGDGILAGSMLAA</sequence>
<dbReference type="CDD" id="cd06225">
    <property type="entry name" value="HAMP"/>
    <property type="match status" value="1"/>
</dbReference>
<dbReference type="PANTHER" id="PTHR32089">
    <property type="entry name" value="METHYL-ACCEPTING CHEMOTAXIS PROTEIN MCPB"/>
    <property type="match status" value="1"/>
</dbReference>
<feature type="transmembrane region" description="Helical" evidence="6">
    <location>
        <begin position="228"/>
        <end position="248"/>
    </location>
</feature>
<dbReference type="SMART" id="SM00304">
    <property type="entry name" value="HAMP"/>
    <property type="match status" value="1"/>
</dbReference>
<dbReference type="InterPro" id="IPR003660">
    <property type="entry name" value="HAMP_dom"/>
</dbReference>
<dbReference type="InterPro" id="IPR004089">
    <property type="entry name" value="MCPsignal_dom"/>
</dbReference>
<keyword evidence="10" id="KW-1185">Reference proteome</keyword>
<keyword evidence="1 3" id="KW-0807">Transducer</keyword>
<dbReference type="PANTHER" id="PTHR32089:SF112">
    <property type="entry name" value="LYSOZYME-LIKE PROTEIN-RELATED"/>
    <property type="match status" value="1"/>
</dbReference>
<evidence type="ECO:0000256" key="2">
    <source>
        <dbReference type="ARBA" id="ARBA00029447"/>
    </source>
</evidence>
<feature type="coiled-coil region" evidence="4">
    <location>
        <begin position="294"/>
        <end position="328"/>
    </location>
</feature>
<evidence type="ECO:0000259" key="7">
    <source>
        <dbReference type="PROSITE" id="PS50111"/>
    </source>
</evidence>
<dbReference type="GO" id="GO:0007165">
    <property type="term" value="P:signal transduction"/>
    <property type="evidence" value="ECO:0007669"/>
    <property type="project" value="UniProtKB-KW"/>
</dbReference>
<comment type="similarity">
    <text evidence="2">Belongs to the methyl-accepting chemotaxis (MCP) protein family.</text>
</comment>
<evidence type="ECO:0000256" key="1">
    <source>
        <dbReference type="ARBA" id="ARBA00023224"/>
    </source>
</evidence>
<keyword evidence="6" id="KW-0812">Transmembrane</keyword>
<evidence type="ECO:0000313" key="9">
    <source>
        <dbReference type="EMBL" id="SNR91906.1"/>
    </source>
</evidence>
<gene>
    <name evidence="9" type="ORF">SAMN04488503_1911</name>
</gene>
<organism evidence="9 10">
    <name type="scientific">Humidesulfovibrio mexicanus</name>
    <dbReference type="NCBI Taxonomy" id="147047"/>
    <lineage>
        <taxon>Bacteria</taxon>
        <taxon>Pseudomonadati</taxon>
        <taxon>Thermodesulfobacteriota</taxon>
        <taxon>Desulfovibrionia</taxon>
        <taxon>Desulfovibrionales</taxon>
        <taxon>Desulfovibrionaceae</taxon>
        <taxon>Humidesulfovibrio</taxon>
    </lineage>
</organism>
<feature type="compositionally biased region" description="Low complexity" evidence="5">
    <location>
        <begin position="123"/>
        <end position="133"/>
    </location>
</feature>
<evidence type="ECO:0000313" key="10">
    <source>
        <dbReference type="Proteomes" id="UP000198324"/>
    </source>
</evidence>
<evidence type="ECO:0000256" key="5">
    <source>
        <dbReference type="SAM" id="MobiDB-lite"/>
    </source>
</evidence>
<dbReference type="Pfam" id="PF00672">
    <property type="entry name" value="HAMP"/>
    <property type="match status" value="1"/>
</dbReference>
<dbReference type="PROSITE" id="PS50885">
    <property type="entry name" value="HAMP"/>
    <property type="match status" value="1"/>
</dbReference>
<dbReference type="Gene3D" id="6.10.340.10">
    <property type="match status" value="1"/>
</dbReference>
<dbReference type="AlphaFoldDB" id="A0A239A8C0"/>
<dbReference type="RefSeq" id="WP_089274079.1">
    <property type="nucleotide sequence ID" value="NZ_FZOC01000003.1"/>
</dbReference>
<dbReference type="EMBL" id="FZOC01000003">
    <property type="protein sequence ID" value="SNR91906.1"/>
    <property type="molecule type" value="Genomic_DNA"/>
</dbReference>
<reference evidence="9 10" key="1">
    <citation type="submission" date="2017-06" db="EMBL/GenBank/DDBJ databases">
        <authorList>
            <person name="Kim H.J."/>
            <person name="Triplett B.A."/>
        </authorList>
    </citation>
    <scope>NUCLEOTIDE SEQUENCE [LARGE SCALE GENOMIC DNA]</scope>
    <source>
        <strain evidence="9 10">DSM 13116</strain>
    </source>
</reference>
<dbReference type="Proteomes" id="UP000198324">
    <property type="component" value="Unassembled WGS sequence"/>
</dbReference>
<dbReference type="SMART" id="SM00283">
    <property type="entry name" value="MA"/>
    <property type="match status" value="1"/>
</dbReference>
<feature type="compositionally biased region" description="Polar residues" evidence="5">
    <location>
        <begin position="358"/>
        <end position="370"/>
    </location>
</feature>
<evidence type="ECO:0000256" key="6">
    <source>
        <dbReference type="SAM" id="Phobius"/>
    </source>
</evidence>
<dbReference type="GO" id="GO:0016020">
    <property type="term" value="C:membrane"/>
    <property type="evidence" value="ECO:0007669"/>
    <property type="project" value="InterPro"/>
</dbReference>
<dbReference type="OrthoDB" id="9814362at2"/>
<proteinExistence type="inferred from homology"/>
<feature type="region of interest" description="Disordered" evidence="5">
    <location>
        <begin position="123"/>
        <end position="149"/>
    </location>
</feature>
<dbReference type="Pfam" id="PF00015">
    <property type="entry name" value="MCPsignal"/>
    <property type="match status" value="1"/>
</dbReference>
<keyword evidence="4" id="KW-0175">Coiled coil</keyword>
<feature type="domain" description="Methyl-accepting transducer" evidence="7">
    <location>
        <begin position="350"/>
        <end position="586"/>
    </location>
</feature>
<feature type="coiled-coil region" evidence="4">
    <location>
        <begin position="187"/>
        <end position="214"/>
    </location>
</feature>